<evidence type="ECO:0000256" key="2">
    <source>
        <dbReference type="ARBA" id="ARBA00022801"/>
    </source>
</evidence>
<feature type="compositionally biased region" description="Pro residues" evidence="3">
    <location>
        <begin position="70"/>
        <end position="89"/>
    </location>
</feature>
<dbReference type="Gene3D" id="3.10.450.30">
    <property type="entry name" value="Microbial ribonucleases"/>
    <property type="match status" value="1"/>
</dbReference>
<protein>
    <submittedName>
        <fullName evidence="4">Guanyl-specific ribonuclease Sa</fullName>
    </submittedName>
</protein>
<dbReference type="AlphaFoldDB" id="A0A543KJX9"/>
<sequence>MKRAGRGSLVLALICLAAVVWLVVRTMAGGSEDGTAGAPAGETAPPSTFATFPSATPSASSAPATSAVPKPSPPPSRPSATPSPSPTPTPSVADTGPTGTDTRDWDGIDACRDSILPPELDEVADDVEDGGPFAYPGKDGSTFGNYEGYLPDERRGYYREYTVETPGLHHRGARRIITGGDARDPEVWYYTDDHYETFCEFAP</sequence>
<dbReference type="GO" id="GO:0004521">
    <property type="term" value="F:RNA endonuclease activity"/>
    <property type="evidence" value="ECO:0007669"/>
    <property type="project" value="InterPro"/>
</dbReference>
<comment type="caution">
    <text evidence="4">The sequence shown here is derived from an EMBL/GenBank/DDBJ whole genome shotgun (WGS) entry which is preliminary data.</text>
</comment>
<dbReference type="GO" id="GO:0003723">
    <property type="term" value="F:RNA binding"/>
    <property type="evidence" value="ECO:0007669"/>
    <property type="project" value="InterPro"/>
</dbReference>
<evidence type="ECO:0000313" key="5">
    <source>
        <dbReference type="Proteomes" id="UP000315133"/>
    </source>
</evidence>
<accession>A0A543KJX9</accession>
<feature type="region of interest" description="Disordered" evidence="3">
    <location>
        <begin position="32"/>
        <end position="108"/>
    </location>
</feature>
<name>A0A543KJX9_9MICO</name>
<evidence type="ECO:0000256" key="3">
    <source>
        <dbReference type="SAM" id="MobiDB-lite"/>
    </source>
</evidence>
<evidence type="ECO:0000313" key="4">
    <source>
        <dbReference type="EMBL" id="TQM95391.1"/>
    </source>
</evidence>
<dbReference type="GO" id="GO:0016787">
    <property type="term" value="F:hydrolase activity"/>
    <property type="evidence" value="ECO:0007669"/>
    <property type="project" value="UniProtKB-KW"/>
</dbReference>
<dbReference type="InterPro" id="IPR000026">
    <property type="entry name" value="N1-like"/>
</dbReference>
<dbReference type="Pfam" id="PF00545">
    <property type="entry name" value="Ribonuclease"/>
    <property type="match status" value="1"/>
</dbReference>
<keyword evidence="2" id="KW-0378">Hydrolase</keyword>
<evidence type="ECO:0000256" key="1">
    <source>
        <dbReference type="ARBA" id="ARBA00022722"/>
    </source>
</evidence>
<dbReference type="SUPFAM" id="SSF53933">
    <property type="entry name" value="Microbial ribonucleases"/>
    <property type="match status" value="1"/>
</dbReference>
<keyword evidence="5" id="KW-1185">Reference proteome</keyword>
<feature type="compositionally biased region" description="Low complexity" evidence="3">
    <location>
        <begin position="34"/>
        <end position="69"/>
    </location>
</feature>
<gene>
    <name evidence="4" type="ORF">FB476_0232</name>
</gene>
<dbReference type="EMBL" id="VFPU01000001">
    <property type="protein sequence ID" value="TQM95391.1"/>
    <property type="molecule type" value="Genomic_DNA"/>
</dbReference>
<dbReference type="InterPro" id="IPR016191">
    <property type="entry name" value="Ribonuclease/ribotoxin"/>
</dbReference>
<reference evidence="4 5" key="1">
    <citation type="submission" date="2019-06" db="EMBL/GenBank/DDBJ databases">
        <title>Sequencing the genomes of 1000 actinobacteria strains.</title>
        <authorList>
            <person name="Klenk H.-P."/>
        </authorList>
    </citation>
    <scope>NUCLEOTIDE SEQUENCE [LARGE SCALE GENOMIC DNA]</scope>
    <source>
        <strain evidence="4 5">DSM 12362</strain>
    </source>
</reference>
<organism evidence="4 5">
    <name type="scientific">Ornithinimicrobium humiphilum</name>
    <dbReference type="NCBI Taxonomy" id="125288"/>
    <lineage>
        <taxon>Bacteria</taxon>
        <taxon>Bacillati</taxon>
        <taxon>Actinomycetota</taxon>
        <taxon>Actinomycetes</taxon>
        <taxon>Micrococcales</taxon>
        <taxon>Ornithinimicrobiaceae</taxon>
        <taxon>Ornithinimicrobium</taxon>
    </lineage>
</organism>
<dbReference type="Proteomes" id="UP000315133">
    <property type="component" value="Unassembled WGS sequence"/>
</dbReference>
<keyword evidence="1" id="KW-0540">Nuclease</keyword>
<dbReference type="RefSeq" id="WP_238329497.1">
    <property type="nucleotide sequence ID" value="NZ_BAAAIL010000003.1"/>
</dbReference>
<proteinExistence type="predicted"/>